<dbReference type="AlphaFoldDB" id="A0A4R2NF82"/>
<keyword evidence="3" id="KW-1185">Reference proteome</keyword>
<comment type="caution">
    <text evidence="2">The sequence shown here is derived from an EMBL/GenBank/DDBJ whole genome shotgun (WGS) entry which is preliminary data.</text>
</comment>
<evidence type="ECO:0000313" key="3">
    <source>
        <dbReference type="Proteomes" id="UP000295416"/>
    </source>
</evidence>
<dbReference type="RefSeq" id="WP_132748213.1">
    <property type="nucleotide sequence ID" value="NZ_SLXK01000058.1"/>
</dbReference>
<reference evidence="2 3" key="1">
    <citation type="submission" date="2019-03" db="EMBL/GenBank/DDBJ databases">
        <title>Genomic Encyclopedia of Type Strains, Phase IV (KMG-IV): sequencing the most valuable type-strain genomes for metagenomic binning, comparative biology and taxonomic classification.</title>
        <authorList>
            <person name="Goeker M."/>
        </authorList>
    </citation>
    <scope>NUCLEOTIDE SEQUENCE [LARGE SCALE GENOMIC DNA]</scope>
    <source>
        <strain evidence="2 3">DSM 19377</strain>
    </source>
</reference>
<dbReference type="Proteomes" id="UP000295416">
    <property type="component" value="Unassembled WGS sequence"/>
</dbReference>
<accession>A0A4R2NF82</accession>
<evidence type="ECO:0000313" key="2">
    <source>
        <dbReference type="EMBL" id="TCP19744.1"/>
    </source>
</evidence>
<sequence length="125" mass="14066">MKTRKLLLSIHLLVSIVLTLFELYFIVTVVIKYSRTAISPYTMGMITGFLTLVLTYLISYKTVKSIYSTIPAIIILLSTMAVLYLGFMHIALWEGTGYFFISVFALPYVVLSLVWSGLIAAVQKN</sequence>
<feature type="transmembrane region" description="Helical" evidence="1">
    <location>
        <begin position="12"/>
        <end position="31"/>
    </location>
</feature>
<name>A0A4R2NF82_9BACL</name>
<gene>
    <name evidence="2" type="ORF">EV207_1582</name>
</gene>
<protein>
    <submittedName>
        <fullName evidence="2">Uncharacterized protein</fullName>
    </submittedName>
</protein>
<evidence type="ECO:0000256" key="1">
    <source>
        <dbReference type="SAM" id="Phobius"/>
    </source>
</evidence>
<keyword evidence="1" id="KW-1133">Transmembrane helix</keyword>
<organism evidence="2 3">
    <name type="scientific">Scopulibacillus darangshiensis</name>
    <dbReference type="NCBI Taxonomy" id="442528"/>
    <lineage>
        <taxon>Bacteria</taxon>
        <taxon>Bacillati</taxon>
        <taxon>Bacillota</taxon>
        <taxon>Bacilli</taxon>
        <taxon>Bacillales</taxon>
        <taxon>Sporolactobacillaceae</taxon>
        <taxon>Scopulibacillus</taxon>
    </lineage>
</organism>
<feature type="transmembrane region" description="Helical" evidence="1">
    <location>
        <begin position="98"/>
        <end position="122"/>
    </location>
</feature>
<feature type="transmembrane region" description="Helical" evidence="1">
    <location>
        <begin position="37"/>
        <end position="58"/>
    </location>
</feature>
<keyword evidence="1" id="KW-0472">Membrane</keyword>
<keyword evidence="1" id="KW-0812">Transmembrane</keyword>
<feature type="transmembrane region" description="Helical" evidence="1">
    <location>
        <begin position="70"/>
        <end position="92"/>
    </location>
</feature>
<proteinExistence type="predicted"/>
<dbReference type="EMBL" id="SLXK01000058">
    <property type="protein sequence ID" value="TCP19744.1"/>
    <property type="molecule type" value="Genomic_DNA"/>
</dbReference>